<dbReference type="EMBL" id="JAEUBE010000375">
    <property type="protein sequence ID" value="KAH3663323.1"/>
    <property type="molecule type" value="Genomic_DNA"/>
</dbReference>
<evidence type="ECO:0000256" key="1">
    <source>
        <dbReference type="ARBA" id="ARBA00004574"/>
    </source>
</evidence>
<evidence type="ECO:0000256" key="4">
    <source>
        <dbReference type="SAM" id="MobiDB-lite"/>
    </source>
</evidence>
<feature type="domain" description="CST complex subunit Stn1 N-terminal" evidence="5">
    <location>
        <begin position="37"/>
        <end position="249"/>
    </location>
</feature>
<protein>
    <recommendedName>
        <fullName evidence="5">CST complex subunit Stn1 N-terminal domain-containing protein</fullName>
    </recommendedName>
</protein>
<dbReference type="GeneID" id="70237277"/>
<evidence type="ECO:0000313" key="6">
    <source>
        <dbReference type="EMBL" id="KAH3663323.1"/>
    </source>
</evidence>
<dbReference type="RefSeq" id="XP_046059746.1">
    <property type="nucleotide sequence ID" value="XM_046206484.1"/>
</dbReference>
<evidence type="ECO:0000313" key="7">
    <source>
        <dbReference type="Proteomes" id="UP000769157"/>
    </source>
</evidence>
<keyword evidence="2" id="KW-0158">Chromosome</keyword>
<feature type="compositionally biased region" description="Polar residues" evidence="4">
    <location>
        <begin position="277"/>
        <end position="298"/>
    </location>
</feature>
<accession>A0A9P8NZZ8</accession>
<dbReference type="GO" id="GO:0000781">
    <property type="term" value="C:chromosome, telomeric region"/>
    <property type="evidence" value="ECO:0007669"/>
    <property type="project" value="UniProtKB-SubCell"/>
</dbReference>
<keyword evidence="3" id="KW-0779">Telomere</keyword>
<keyword evidence="7" id="KW-1185">Reference proteome</keyword>
<sequence>MEAFSLPPIQRGQTRPTNGKSDGENDGSKSGVKFTKHGAKFYLPALFPSAPTIKSGPLPMLVTDVHRLEDCRTVYKNDGFEAAMYGITMYNNFPVKDVKVQGKIVGERWQELSPDSFFMFLEICDGSSDAPISVKVRNQLYYQQLTDYDQNGDLLVQVRGQGVFYNGKVEIHAHWIEVVGDKRDMGLEMDWWEQTLDVRRKFLEDPWEFTGSVEDEVQKYDEFRREENKRREEYKELLAQEKKAERQKQIKLHEKRLRELEKQERRSDDQSDDENTQEQTIESQQADTTAESVDSIVNTDEPADESETSPEVEDGSNTIKQENSIQIDTVVEQPKPVEETSVPPAEVPVITVPTPQIRLQTEQVYIPPQLFTGSRISVDLLDKQPGSDDKLKLEILTFCMNNPPKFSIHKVMADKAVRLQLLQDSCEELLDKTYEVGGEFTSDMLQMKDGKFDPLRNGRFHTARKALCRTKLVRLTKSLNFETKPLKQAQNYISALAQHVMKTEIDVLQELFDDYASSEEILQQLSRFYTSTVKHYTFRTSDLGDRLKEHFKVDPPAHVTRRLIIHELLQAGVSRIIQPRSLWRLRLTWYYKVSEDYWMYLPEIVSNEK</sequence>
<dbReference type="Proteomes" id="UP000769157">
    <property type="component" value="Unassembled WGS sequence"/>
</dbReference>
<comment type="subcellular location">
    <subcellularLocation>
        <location evidence="1">Chromosome</location>
        <location evidence="1">Telomere</location>
    </subcellularLocation>
</comment>
<feature type="compositionally biased region" description="Polar residues" evidence="4">
    <location>
        <begin position="315"/>
        <end position="327"/>
    </location>
</feature>
<evidence type="ECO:0000256" key="2">
    <source>
        <dbReference type="ARBA" id="ARBA00022454"/>
    </source>
</evidence>
<feature type="compositionally biased region" description="Basic and acidic residues" evidence="4">
    <location>
        <begin position="245"/>
        <end position="269"/>
    </location>
</feature>
<dbReference type="Gene3D" id="2.40.50.1040">
    <property type="match status" value="1"/>
</dbReference>
<gene>
    <name evidence="6" type="ORF">OGAPHI_005313</name>
</gene>
<evidence type="ECO:0000259" key="5">
    <source>
        <dbReference type="Pfam" id="PF10451"/>
    </source>
</evidence>
<feature type="region of interest" description="Disordered" evidence="4">
    <location>
        <begin position="1"/>
        <end position="30"/>
    </location>
</feature>
<reference evidence="6" key="1">
    <citation type="journal article" date="2021" name="Open Biol.">
        <title>Shared evolutionary footprints suggest mitochondrial oxidative damage underlies multiple complex I losses in fungi.</title>
        <authorList>
            <person name="Schikora-Tamarit M.A."/>
            <person name="Marcet-Houben M."/>
            <person name="Nosek J."/>
            <person name="Gabaldon T."/>
        </authorList>
    </citation>
    <scope>NUCLEOTIDE SEQUENCE</scope>
    <source>
        <strain evidence="6">CBS6075</strain>
    </source>
</reference>
<proteinExistence type="predicted"/>
<dbReference type="InterPro" id="IPR018856">
    <property type="entry name" value="Stn1_N"/>
</dbReference>
<feature type="region of interest" description="Disordered" evidence="4">
    <location>
        <begin position="245"/>
        <end position="342"/>
    </location>
</feature>
<feature type="compositionally biased region" description="Acidic residues" evidence="4">
    <location>
        <begin position="301"/>
        <end position="314"/>
    </location>
</feature>
<dbReference type="OrthoDB" id="77828at2759"/>
<reference evidence="6" key="2">
    <citation type="submission" date="2021-01" db="EMBL/GenBank/DDBJ databases">
        <authorList>
            <person name="Schikora-Tamarit M.A."/>
        </authorList>
    </citation>
    <scope>NUCLEOTIDE SEQUENCE</scope>
    <source>
        <strain evidence="6">CBS6075</strain>
    </source>
</reference>
<name>A0A9P8NZZ8_9ASCO</name>
<organism evidence="6 7">
    <name type="scientific">Ogataea philodendri</name>
    <dbReference type="NCBI Taxonomy" id="1378263"/>
    <lineage>
        <taxon>Eukaryota</taxon>
        <taxon>Fungi</taxon>
        <taxon>Dikarya</taxon>
        <taxon>Ascomycota</taxon>
        <taxon>Saccharomycotina</taxon>
        <taxon>Pichiomycetes</taxon>
        <taxon>Pichiales</taxon>
        <taxon>Pichiaceae</taxon>
        <taxon>Ogataea</taxon>
    </lineage>
</organism>
<dbReference type="Pfam" id="PF10451">
    <property type="entry name" value="Stn1"/>
    <property type="match status" value="1"/>
</dbReference>
<dbReference type="AlphaFoldDB" id="A0A9P8NZZ8"/>
<evidence type="ECO:0000256" key="3">
    <source>
        <dbReference type="ARBA" id="ARBA00022895"/>
    </source>
</evidence>
<comment type="caution">
    <text evidence="6">The sequence shown here is derived from an EMBL/GenBank/DDBJ whole genome shotgun (WGS) entry which is preliminary data.</text>
</comment>
<feature type="compositionally biased region" description="Polar residues" evidence="4">
    <location>
        <begin position="11"/>
        <end position="20"/>
    </location>
</feature>